<name>A0A381YEU6_9ZZZZ</name>
<reference evidence="1" key="1">
    <citation type="submission" date="2018-05" db="EMBL/GenBank/DDBJ databases">
        <authorList>
            <person name="Lanie J.A."/>
            <person name="Ng W.-L."/>
            <person name="Kazmierczak K.M."/>
            <person name="Andrzejewski T.M."/>
            <person name="Davidsen T.M."/>
            <person name="Wayne K.J."/>
            <person name="Tettelin H."/>
            <person name="Glass J.I."/>
            <person name="Rusch D."/>
            <person name="Podicherti R."/>
            <person name="Tsui H.-C.T."/>
            <person name="Winkler M.E."/>
        </authorList>
    </citation>
    <scope>NUCLEOTIDE SEQUENCE</scope>
</reference>
<sequence length="242" mass="27781">MKKTLIILVGLLIIGCTKKAPELIELAQSSLDQNEEDKAITNLDLLISNYPEDSLASLAQYKLVNIYKNWKHDPGMVYNALNKTVDNYPGSVQAKQAGKELDAFPEWIINKSETLRKRKLTNESISNLLYMVQQYPNHTLAAKAQYIIGDIYMNDLRDFEKALEEYRIVLNNYKGSKEESLAQFMIGYIYANVLKDFDKARSEYQVFLDRFPKHELSPSVKFEIDHLGKDINDIPALKHITS</sequence>
<dbReference type="PROSITE" id="PS51257">
    <property type="entry name" value="PROKAR_LIPOPROTEIN"/>
    <property type="match status" value="1"/>
</dbReference>
<evidence type="ECO:0000313" key="1">
    <source>
        <dbReference type="EMBL" id="SVA75410.1"/>
    </source>
</evidence>
<dbReference type="InterPro" id="IPR019734">
    <property type="entry name" value="TPR_rpt"/>
</dbReference>
<protein>
    <recommendedName>
        <fullName evidence="2">Outer membrane lipoprotein BamD-like domain-containing protein</fullName>
    </recommendedName>
</protein>
<dbReference type="EMBL" id="UINC01018044">
    <property type="protein sequence ID" value="SVA75410.1"/>
    <property type="molecule type" value="Genomic_DNA"/>
</dbReference>
<proteinExistence type="predicted"/>
<dbReference type="Gene3D" id="1.25.40.10">
    <property type="entry name" value="Tetratricopeptide repeat domain"/>
    <property type="match status" value="2"/>
</dbReference>
<dbReference type="Pfam" id="PF13174">
    <property type="entry name" value="TPR_6"/>
    <property type="match status" value="3"/>
</dbReference>
<gene>
    <name evidence="1" type="ORF">METZ01_LOCUS128264</name>
</gene>
<dbReference type="SUPFAM" id="SSF48452">
    <property type="entry name" value="TPR-like"/>
    <property type="match status" value="1"/>
</dbReference>
<accession>A0A381YEU6</accession>
<organism evidence="1">
    <name type="scientific">marine metagenome</name>
    <dbReference type="NCBI Taxonomy" id="408172"/>
    <lineage>
        <taxon>unclassified sequences</taxon>
        <taxon>metagenomes</taxon>
        <taxon>ecological metagenomes</taxon>
    </lineage>
</organism>
<dbReference type="InterPro" id="IPR011990">
    <property type="entry name" value="TPR-like_helical_dom_sf"/>
</dbReference>
<evidence type="ECO:0008006" key="2">
    <source>
        <dbReference type="Google" id="ProtNLM"/>
    </source>
</evidence>
<dbReference type="AlphaFoldDB" id="A0A381YEU6"/>